<dbReference type="SUPFAM" id="SSF53067">
    <property type="entry name" value="Actin-like ATPase domain"/>
    <property type="match status" value="1"/>
</dbReference>
<dbReference type="PANTHER" id="PTHR18964">
    <property type="entry name" value="ROK (REPRESSOR, ORF, KINASE) FAMILY"/>
    <property type="match status" value="1"/>
</dbReference>
<dbReference type="InterPro" id="IPR000600">
    <property type="entry name" value="ROK"/>
</dbReference>
<accession>A0A1W1C8E3</accession>
<evidence type="ECO:0000313" key="1">
    <source>
        <dbReference type="EMBL" id="SFV62027.1"/>
    </source>
</evidence>
<protein>
    <submittedName>
        <fullName evidence="1">Transcriptional regulator, ROK family</fullName>
    </submittedName>
</protein>
<dbReference type="InterPro" id="IPR043129">
    <property type="entry name" value="ATPase_NBD"/>
</dbReference>
<name>A0A1W1C8E3_9ZZZZ</name>
<dbReference type="Pfam" id="PF00480">
    <property type="entry name" value="ROK"/>
    <property type="match status" value="1"/>
</dbReference>
<dbReference type="PANTHER" id="PTHR18964:SF149">
    <property type="entry name" value="BIFUNCTIONAL UDP-N-ACETYLGLUCOSAMINE 2-EPIMERASE_N-ACETYLMANNOSAMINE KINASE"/>
    <property type="match status" value="1"/>
</dbReference>
<sequence length="279" mass="30377">MLLAMDVGGTNIRYHLVDTIHNKTILSETKNTSTTPLIPLIEELISQYSIKKIAIAYAGQVNSGTILSSPNIQVDEPNIADYFAKNFNIPLAIENDLKSAALAEYEYWGCSGTMVVASIGTGFGAAIVEDGKLLRGSHNLAGEIGHIPFRYSEIPCGCGNHYCIEASASGKALERWIEYYSLPTSNSPLTTLKEANNPQADTILQNFHDGLIYAIATTISLLNPDIIVLGGGVIHKNRYLLEMIESQIDRYALPASTKETKILLSELKDAPLRGSLLLH</sequence>
<dbReference type="AlphaFoldDB" id="A0A1W1C8E3"/>
<dbReference type="PROSITE" id="PS01125">
    <property type="entry name" value="ROK"/>
    <property type="match status" value="1"/>
</dbReference>
<reference evidence="1" key="1">
    <citation type="submission" date="2016-10" db="EMBL/GenBank/DDBJ databases">
        <authorList>
            <person name="de Groot N.N."/>
        </authorList>
    </citation>
    <scope>NUCLEOTIDE SEQUENCE</scope>
</reference>
<proteinExistence type="predicted"/>
<organism evidence="1">
    <name type="scientific">hydrothermal vent metagenome</name>
    <dbReference type="NCBI Taxonomy" id="652676"/>
    <lineage>
        <taxon>unclassified sequences</taxon>
        <taxon>metagenomes</taxon>
        <taxon>ecological metagenomes</taxon>
    </lineage>
</organism>
<dbReference type="Gene3D" id="3.30.420.40">
    <property type="match status" value="2"/>
</dbReference>
<dbReference type="InterPro" id="IPR049874">
    <property type="entry name" value="ROK_cs"/>
</dbReference>
<dbReference type="EMBL" id="FPHC01000065">
    <property type="protein sequence ID" value="SFV62027.1"/>
    <property type="molecule type" value="Genomic_DNA"/>
</dbReference>
<gene>
    <name evidence="1" type="ORF">MNB_SV-6-346</name>
</gene>